<comment type="caution">
    <text evidence="3">The sequence shown here is derived from an EMBL/GenBank/DDBJ whole genome shotgun (WGS) entry which is preliminary data.</text>
</comment>
<dbReference type="Proteomes" id="UP000677228">
    <property type="component" value="Unassembled WGS sequence"/>
</dbReference>
<dbReference type="Proteomes" id="UP000663829">
    <property type="component" value="Unassembled WGS sequence"/>
</dbReference>
<feature type="region of interest" description="Disordered" evidence="1">
    <location>
        <begin position="1"/>
        <end position="30"/>
    </location>
</feature>
<accession>A0A815C330</accession>
<dbReference type="EMBL" id="CAJNOK010009508">
    <property type="protein sequence ID" value="CAF1091693.1"/>
    <property type="molecule type" value="Genomic_DNA"/>
</dbReference>
<evidence type="ECO:0000313" key="6">
    <source>
        <dbReference type="Proteomes" id="UP000663829"/>
    </source>
</evidence>
<dbReference type="EMBL" id="CAJOBC010025136">
    <property type="protein sequence ID" value="CAF4065851.1"/>
    <property type="molecule type" value="Genomic_DNA"/>
</dbReference>
<organism evidence="3 6">
    <name type="scientific">Didymodactylos carnosus</name>
    <dbReference type="NCBI Taxonomy" id="1234261"/>
    <lineage>
        <taxon>Eukaryota</taxon>
        <taxon>Metazoa</taxon>
        <taxon>Spiralia</taxon>
        <taxon>Gnathifera</taxon>
        <taxon>Rotifera</taxon>
        <taxon>Eurotatoria</taxon>
        <taxon>Bdelloidea</taxon>
        <taxon>Philodinida</taxon>
        <taxon>Philodinidae</taxon>
        <taxon>Didymodactylos</taxon>
    </lineage>
</organism>
<sequence>MRPTSRREETSTRSVQGAEPFSGADDQDPTDWLDKIETILAIANVKDDARTPITAQCLSGDAAKWYNDKITKRSNGVHEPHHTKSQLLDIAFNNLPPKQYLVDEAAKKFGVIEQFCKEYMTSCGSENAADDFRHCPKYENQFKVADSYAEKLEEELIHDEDDIQEDVEISEEDEAKKLNLQG</sequence>
<keyword evidence="6" id="KW-1185">Reference proteome</keyword>
<evidence type="ECO:0000256" key="1">
    <source>
        <dbReference type="SAM" id="MobiDB-lite"/>
    </source>
</evidence>
<reference evidence="3" key="1">
    <citation type="submission" date="2021-02" db="EMBL/GenBank/DDBJ databases">
        <authorList>
            <person name="Nowell W R."/>
        </authorList>
    </citation>
    <scope>NUCLEOTIDE SEQUENCE</scope>
</reference>
<evidence type="ECO:0000313" key="3">
    <source>
        <dbReference type="EMBL" id="CAF1275104.1"/>
    </source>
</evidence>
<name>A0A815C330_9BILA</name>
<dbReference type="EMBL" id="CAJOBA010009528">
    <property type="protein sequence ID" value="CAF3853260.1"/>
    <property type="molecule type" value="Genomic_DNA"/>
</dbReference>
<feature type="compositionally biased region" description="Basic and acidic residues" evidence="1">
    <location>
        <begin position="1"/>
        <end position="11"/>
    </location>
</feature>
<dbReference type="AlphaFoldDB" id="A0A815C330"/>
<evidence type="ECO:0000313" key="4">
    <source>
        <dbReference type="EMBL" id="CAF3853260.1"/>
    </source>
</evidence>
<gene>
    <name evidence="3" type="ORF">GPM918_LOCUS27276</name>
    <name evidence="2" type="ORF">OVA965_LOCUS18846</name>
    <name evidence="5" type="ORF">SRO942_LOCUS27572</name>
    <name evidence="4" type="ORF">TMI583_LOCUS18861</name>
</gene>
<evidence type="ECO:0000313" key="2">
    <source>
        <dbReference type="EMBL" id="CAF1091693.1"/>
    </source>
</evidence>
<protein>
    <recommendedName>
        <fullName evidence="7">Retrotransposon gag domain-containing protein</fullName>
    </recommendedName>
</protein>
<dbReference type="Proteomes" id="UP000681722">
    <property type="component" value="Unassembled WGS sequence"/>
</dbReference>
<feature type="compositionally biased region" description="Acidic residues" evidence="1">
    <location>
        <begin position="156"/>
        <end position="173"/>
    </location>
</feature>
<evidence type="ECO:0000313" key="5">
    <source>
        <dbReference type="EMBL" id="CAF4065851.1"/>
    </source>
</evidence>
<evidence type="ECO:0008006" key="7">
    <source>
        <dbReference type="Google" id="ProtNLM"/>
    </source>
</evidence>
<dbReference type="Proteomes" id="UP000682733">
    <property type="component" value="Unassembled WGS sequence"/>
</dbReference>
<feature type="region of interest" description="Disordered" evidence="1">
    <location>
        <begin position="156"/>
        <end position="182"/>
    </location>
</feature>
<proteinExistence type="predicted"/>
<dbReference type="EMBL" id="CAJNOQ010011366">
    <property type="protein sequence ID" value="CAF1275104.1"/>
    <property type="molecule type" value="Genomic_DNA"/>
</dbReference>